<comment type="caution">
    <text evidence="8">The sequence shown here is derived from an EMBL/GenBank/DDBJ whole genome shotgun (WGS) entry which is preliminary data.</text>
</comment>
<proteinExistence type="predicted"/>
<dbReference type="EMBL" id="VWPH01000015">
    <property type="protein sequence ID" value="KAA5828296.1"/>
    <property type="molecule type" value="Genomic_DNA"/>
</dbReference>
<gene>
    <name evidence="8" type="ORF">F1721_28005</name>
</gene>
<protein>
    <submittedName>
        <fullName evidence="8">Phosphatase PAP2 family protein</fullName>
    </submittedName>
</protein>
<evidence type="ECO:0000256" key="3">
    <source>
        <dbReference type="ARBA" id="ARBA00022692"/>
    </source>
</evidence>
<dbReference type="InterPro" id="IPR016064">
    <property type="entry name" value="NAD/diacylglycerol_kinase_sf"/>
</dbReference>
<dbReference type="CDD" id="cd01610">
    <property type="entry name" value="PAP2_like"/>
    <property type="match status" value="1"/>
</dbReference>
<dbReference type="SMART" id="SM00014">
    <property type="entry name" value="acidPPc"/>
    <property type="match status" value="1"/>
</dbReference>
<dbReference type="RefSeq" id="WP_150069796.1">
    <property type="nucleotide sequence ID" value="NZ_JBEPDJ010000001.1"/>
</dbReference>
<dbReference type="GO" id="GO:0016787">
    <property type="term" value="F:hydrolase activity"/>
    <property type="evidence" value="ECO:0007669"/>
    <property type="project" value="UniProtKB-KW"/>
</dbReference>
<dbReference type="SMART" id="SM00046">
    <property type="entry name" value="DAGKc"/>
    <property type="match status" value="1"/>
</dbReference>
<feature type="domain" description="DAGKc" evidence="7">
    <location>
        <begin position="199"/>
        <end position="326"/>
    </location>
</feature>
<evidence type="ECO:0000256" key="5">
    <source>
        <dbReference type="ARBA" id="ARBA00022989"/>
    </source>
</evidence>
<evidence type="ECO:0000313" key="9">
    <source>
        <dbReference type="Proteomes" id="UP000323946"/>
    </source>
</evidence>
<evidence type="ECO:0000313" key="8">
    <source>
        <dbReference type="EMBL" id="KAA5828296.1"/>
    </source>
</evidence>
<sequence length="497" mass="52870">MFKVLGAVRRRVSGVDRLLVHRSAGIPRSVVDPAMRGLSWSANHSKLWFALAGGLVLRKGPSRRAALRGVAAIGATSAVTNLLAKRLLPRRRPATDLLPRHRRLISPPVSSSFPSGHAASAAAFTTAVALESPLLGAAVLPVAAAVAYSRVHTGVHWPTDVAFGAAIGCGLGLATRWWWPVRPAAPGLARPSEHVAALTDGHGLALLVNPSSGDADHDPSAALTDLWPAAKVLHPDPEADLVEQLHRELDAAGEPIRALAVAGGDGTVAAAASAAAVRGLPLAVVPAGTLNHFARDLGVTSAQDSARALAAGSAVHVDLGSVTVDDRPERWFVNTASLGGYPDLVRLREKWEPRWGRWPAAAAALVRVLAEAEPIEVRIDGTHRKIWLLFVGASGYQPKGFAPTWRPRLDDGVLDIRYIRADLPLSRVRCTFAALTGALFNSRTYVQQEQESAHVEVLSEPLALACDGEVVEPGRNFRFTSRDEALRVYRPENSVTS</sequence>
<keyword evidence="4" id="KW-0378">Hydrolase</keyword>
<keyword evidence="3" id="KW-0812">Transmembrane</keyword>
<dbReference type="PROSITE" id="PS50146">
    <property type="entry name" value="DAGK"/>
    <property type="match status" value="1"/>
</dbReference>
<dbReference type="InterPro" id="IPR017438">
    <property type="entry name" value="ATP-NAD_kinase_N"/>
</dbReference>
<evidence type="ECO:0000256" key="4">
    <source>
        <dbReference type="ARBA" id="ARBA00022801"/>
    </source>
</evidence>
<evidence type="ECO:0000256" key="2">
    <source>
        <dbReference type="ARBA" id="ARBA00022475"/>
    </source>
</evidence>
<dbReference type="OrthoDB" id="5242960at2"/>
<dbReference type="GO" id="GO:0005886">
    <property type="term" value="C:plasma membrane"/>
    <property type="evidence" value="ECO:0007669"/>
    <property type="project" value="UniProtKB-SubCell"/>
</dbReference>
<organism evidence="8 9">
    <name type="scientific">Saccharopolyspora hirsuta</name>
    <dbReference type="NCBI Taxonomy" id="1837"/>
    <lineage>
        <taxon>Bacteria</taxon>
        <taxon>Bacillati</taxon>
        <taxon>Actinomycetota</taxon>
        <taxon>Actinomycetes</taxon>
        <taxon>Pseudonocardiales</taxon>
        <taxon>Pseudonocardiaceae</taxon>
        <taxon>Saccharopolyspora</taxon>
    </lineage>
</organism>
<dbReference type="Proteomes" id="UP000323946">
    <property type="component" value="Unassembled WGS sequence"/>
</dbReference>
<dbReference type="InterPro" id="IPR036938">
    <property type="entry name" value="PAP2/HPO_sf"/>
</dbReference>
<dbReference type="GO" id="GO:0016301">
    <property type="term" value="F:kinase activity"/>
    <property type="evidence" value="ECO:0007669"/>
    <property type="project" value="InterPro"/>
</dbReference>
<evidence type="ECO:0000256" key="1">
    <source>
        <dbReference type="ARBA" id="ARBA00004651"/>
    </source>
</evidence>
<keyword evidence="9" id="KW-1185">Reference proteome</keyword>
<keyword evidence="6" id="KW-0472">Membrane</keyword>
<accession>A0A5M7BFH8</accession>
<dbReference type="Gene3D" id="3.40.50.10330">
    <property type="entry name" value="Probable inorganic polyphosphate/atp-NAD kinase, domain 1"/>
    <property type="match status" value="1"/>
</dbReference>
<dbReference type="SMR" id="A0A5M7BFH8"/>
<dbReference type="SUPFAM" id="SSF111331">
    <property type="entry name" value="NAD kinase/diacylglycerol kinase-like"/>
    <property type="match status" value="1"/>
</dbReference>
<dbReference type="InterPro" id="IPR001206">
    <property type="entry name" value="Diacylglycerol_kinase_cat_dom"/>
</dbReference>
<name>A0A5M7BFH8_SACHI</name>
<comment type="subcellular location">
    <subcellularLocation>
        <location evidence="1">Cell membrane</location>
        <topology evidence="1">Multi-pass membrane protein</topology>
    </subcellularLocation>
</comment>
<evidence type="ECO:0000256" key="6">
    <source>
        <dbReference type="ARBA" id="ARBA00023136"/>
    </source>
</evidence>
<dbReference type="Gene3D" id="2.60.200.40">
    <property type="match status" value="1"/>
</dbReference>
<dbReference type="InterPro" id="IPR000326">
    <property type="entry name" value="PAP2/HPO"/>
</dbReference>
<dbReference type="SUPFAM" id="SSF48317">
    <property type="entry name" value="Acid phosphatase/Vanadium-dependent haloperoxidase"/>
    <property type="match status" value="1"/>
</dbReference>
<keyword evidence="5" id="KW-1133">Transmembrane helix</keyword>
<reference evidence="8 9" key="1">
    <citation type="submission" date="2019-09" db="EMBL/GenBank/DDBJ databases">
        <title>Draft genome sequence of the thermophilic Saccharopolyspora hirsuta VKM Ac-666T.</title>
        <authorList>
            <person name="Lobastova T.G."/>
            <person name="Fokina V."/>
            <person name="Bragin E.Y."/>
            <person name="Shtratnikova V.Y."/>
            <person name="Starodumova I.P."/>
            <person name="Tarlachkov S.V."/>
            <person name="Donova M.V."/>
        </authorList>
    </citation>
    <scope>NUCLEOTIDE SEQUENCE [LARGE SCALE GENOMIC DNA]</scope>
    <source>
        <strain evidence="8 9">VKM Ac-666</strain>
    </source>
</reference>
<evidence type="ECO:0000259" key="7">
    <source>
        <dbReference type="PROSITE" id="PS50146"/>
    </source>
</evidence>
<dbReference type="Gene3D" id="1.20.144.10">
    <property type="entry name" value="Phosphatidic acid phosphatase type 2/haloperoxidase"/>
    <property type="match status" value="1"/>
</dbReference>
<dbReference type="Pfam" id="PF00781">
    <property type="entry name" value="DAGK_cat"/>
    <property type="match status" value="1"/>
</dbReference>
<keyword evidence="2" id="KW-1003">Cell membrane</keyword>
<dbReference type="Pfam" id="PF01569">
    <property type="entry name" value="PAP2"/>
    <property type="match status" value="1"/>
</dbReference>
<dbReference type="PANTHER" id="PTHR14969">
    <property type="entry name" value="SPHINGOSINE-1-PHOSPHATE PHOSPHOHYDROLASE"/>
    <property type="match status" value="1"/>
</dbReference>
<dbReference type="AlphaFoldDB" id="A0A5M7BFH8"/>
<dbReference type="PANTHER" id="PTHR14969:SF62">
    <property type="entry name" value="DECAPRENYLPHOSPHORYL-5-PHOSPHORIBOSE PHOSPHATASE RV3807C-RELATED"/>
    <property type="match status" value="1"/>
</dbReference>